<gene>
    <name evidence="2" type="ORF">AVDCRST_MAG77-3350</name>
</gene>
<feature type="non-terminal residue" evidence="2">
    <location>
        <position position="96"/>
    </location>
</feature>
<sequence>ARGTLLDRPPTQLHGHPSRCGGTTGKACGGARPALGGGSSDERAGAPHRSGAESRARRVVPGVLAAPGVGLADGRPYAQRGPAGRCLPPTPTACRV</sequence>
<organism evidence="2">
    <name type="scientific">uncultured Chloroflexota bacterium</name>
    <dbReference type="NCBI Taxonomy" id="166587"/>
    <lineage>
        <taxon>Bacteria</taxon>
        <taxon>Bacillati</taxon>
        <taxon>Chloroflexota</taxon>
        <taxon>environmental samples</taxon>
    </lineage>
</organism>
<proteinExistence type="predicted"/>
<feature type="compositionally biased region" description="Basic and acidic residues" evidence="1">
    <location>
        <begin position="40"/>
        <end position="56"/>
    </location>
</feature>
<accession>A0A6J4JBM2</accession>
<feature type="region of interest" description="Disordered" evidence="1">
    <location>
        <begin position="70"/>
        <end position="96"/>
    </location>
</feature>
<dbReference type="EMBL" id="CADCTC010000186">
    <property type="protein sequence ID" value="CAA9274569.1"/>
    <property type="molecule type" value="Genomic_DNA"/>
</dbReference>
<feature type="non-terminal residue" evidence="2">
    <location>
        <position position="1"/>
    </location>
</feature>
<feature type="region of interest" description="Disordered" evidence="1">
    <location>
        <begin position="1"/>
        <end position="56"/>
    </location>
</feature>
<dbReference type="AlphaFoldDB" id="A0A6J4JBM2"/>
<evidence type="ECO:0000313" key="2">
    <source>
        <dbReference type="EMBL" id="CAA9274569.1"/>
    </source>
</evidence>
<evidence type="ECO:0000256" key="1">
    <source>
        <dbReference type="SAM" id="MobiDB-lite"/>
    </source>
</evidence>
<reference evidence="2" key="1">
    <citation type="submission" date="2020-02" db="EMBL/GenBank/DDBJ databases">
        <authorList>
            <person name="Meier V. D."/>
        </authorList>
    </citation>
    <scope>NUCLEOTIDE SEQUENCE</scope>
    <source>
        <strain evidence="2">AVDCRST_MAG77</strain>
    </source>
</reference>
<name>A0A6J4JBM2_9CHLR</name>
<protein>
    <submittedName>
        <fullName evidence="2">Uncharacterized protein</fullName>
    </submittedName>
</protein>